<evidence type="ECO:0000313" key="9">
    <source>
        <dbReference type="Proteomes" id="UP000242501"/>
    </source>
</evidence>
<keyword evidence="4 5" id="KW-0186">Copper</keyword>
<keyword evidence="9" id="KW-1185">Reference proteome</keyword>
<gene>
    <name evidence="8" type="ORF">SAMN05421733_101142</name>
</gene>
<dbReference type="InterPro" id="IPR007348">
    <property type="entry name" value="CopC_dom"/>
</dbReference>
<dbReference type="InterPro" id="IPR014755">
    <property type="entry name" value="Cu-Rt/internalin_Ig-like"/>
</dbReference>
<evidence type="ECO:0000256" key="4">
    <source>
        <dbReference type="ARBA" id="ARBA00023008"/>
    </source>
</evidence>
<dbReference type="GO" id="GO:0005886">
    <property type="term" value="C:plasma membrane"/>
    <property type="evidence" value="ECO:0007669"/>
    <property type="project" value="TreeGrafter"/>
</dbReference>
<dbReference type="GO" id="GO:0006825">
    <property type="term" value="P:copper ion transport"/>
    <property type="evidence" value="ECO:0007669"/>
    <property type="project" value="InterPro"/>
</dbReference>
<sequence length="125" mass="13378">MTKSNKVFSRLKSVVLGAVIFASANSVFAHIQLESATPAINASVTTAPSNITLNFADEVMLMGVKVVDSQKNSIPVGYTMDHATKKSFDIPVSGLTQGKYMVGWSAMGKDGHSMKGTYIFTIESK</sequence>
<dbReference type="PANTHER" id="PTHR34820:SF4">
    <property type="entry name" value="INNER MEMBRANE PROTEIN YEBZ"/>
    <property type="match status" value="1"/>
</dbReference>
<dbReference type="GO" id="GO:0046688">
    <property type="term" value="P:response to copper ion"/>
    <property type="evidence" value="ECO:0007669"/>
    <property type="project" value="UniProtKB-UniRule"/>
</dbReference>
<feature type="signal peptide" evidence="6">
    <location>
        <begin position="1"/>
        <end position="29"/>
    </location>
</feature>
<comment type="similarity">
    <text evidence="5">Belongs to the CopC family.</text>
</comment>
<dbReference type="RefSeq" id="WP_092746416.1">
    <property type="nucleotide sequence ID" value="NZ_FMYL01000001.1"/>
</dbReference>
<dbReference type="SUPFAM" id="SSF81296">
    <property type="entry name" value="E set domains"/>
    <property type="match status" value="1"/>
</dbReference>
<evidence type="ECO:0000256" key="2">
    <source>
        <dbReference type="ARBA" id="ARBA00022723"/>
    </source>
</evidence>
<proteinExistence type="inferred from homology"/>
<comment type="function">
    <text evidence="5">Involved in copper resistance.</text>
</comment>
<dbReference type="GO" id="GO:0005507">
    <property type="term" value="F:copper ion binding"/>
    <property type="evidence" value="ECO:0007669"/>
    <property type="project" value="UniProtKB-UniRule"/>
</dbReference>
<dbReference type="Proteomes" id="UP000242501">
    <property type="component" value="Unassembled WGS sequence"/>
</dbReference>
<accession>A0A1G6GHI8</accession>
<dbReference type="GO" id="GO:0030313">
    <property type="term" value="C:cell envelope"/>
    <property type="evidence" value="ECO:0007669"/>
    <property type="project" value="UniProtKB-SubCell"/>
</dbReference>
<keyword evidence="3 5" id="KW-0732">Signal</keyword>
<dbReference type="AlphaFoldDB" id="A0A1G6GHI8"/>
<evidence type="ECO:0000256" key="5">
    <source>
        <dbReference type="RuleBase" id="RU369037"/>
    </source>
</evidence>
<evidence type="ECO:0000256" key="3">
    <source>
        <dbReference type="ARBA" id="ARBA00022729"/>
    </source>
</evidence>
<dbReference type="PANTHER" id="PTHR34820">
    <property type="entry name" value="INNER MEMBRANE PROTEIN YEBZ"/>
    <property type="match status" value="1"/>
</dbReference>
<comment type="subcellular location">
    <subcellularLocation>
        <location evidence="1">Cell envelope</location>
    </subcellularLocation>
    <subcellularLocation>
        <location evidence="5">Periplasm</location>
    </subcellularLocation>
</comment>
<evidence type="ECO:0000313" key="8">
    <source>
        <dbReference type="EMBL" id="SDB81414.1"/>
    </source>
</evidence>
<dbReference type="GO" id="GO:0042597">
    <property type="term" value="C:periplasmic space"/>
    <property type="evidence" value="ECO:0007669"/>
    <property type="project" value="UniProtKB-SubCell"/>
</dbReference>
<evidence type="ECO:0000256" key="6">
    <source>
        <dbReference type="SAM" id="SignalP"/>
    </source>
</evidence>
<dbReference type="EMBL" id="FMYL01000001">
    <property type="protein sequence ID" value="SDB81414.1"/>
    <property type="molecule type" value="Genomic_DNA"/>
</dbReference>
<dbReference type="Pfam" id="PF04234">
    <property type="entry name" value="CopC"/>
    <property type="match status" value="1"/>
</dbReference>
<feature type="domain" description="CopC" evidence="7">
    <location>
        <begin position="30"/>
        <end position="122"/>
    </location>
</feature>
<evidence type="ECO:0000259" key="7">
    <source>
        <dbReference type="Pfam" id="PF04234"/>
    </source>
</evidence>
<name>A0A1G6GHI8_9GAMM</name>
<feature type="chain" id="PRO_5017451007" description="Copper resistance protein C" evidence="6">
    <location>
        <begin position="30"/>
        <end position="125"/>
    </location>
</feature>
<dbReference type="InterPro" id="IPR014756">
    <property type="entry name" value="Ig_E-set"/>
</dbReference>
<dbReference type="OrthoDB" id="5568545at2"/>
<keyword evidence="5" id="KW-0574">Periplasm</keyword>
<organism evidence="8 9">
    <name type="scientific">Acinetobacter boissieri</name>
    <dbReference type="NCBI Taxonomy" id="1219383"/>
    <lineage>
        <taxon>Bacteria</taxon>
        <taxon>Pseudomonadati</taxon>
        <taxon>Pseudomonadota</taxon>
        <taxon>Gammaproteobacteria</taxon>
        <taxon>Moraxellales</taxon>
        <taxon>Moraxellaceae</taxon>
        <taxon>Acinetobacter</taxon>
    </lineage>
</organism>
<evidence type="ECO:0000256" key="1">
    <source>
        <dbReference type="ARBA" id="ARBA00004196"/>
    </source>
</evidence>
<reference evidence="9" key="1">
    <citation type="submission" date="2016-09" db="EMBL/GenBank/DDBJ databases">
        <authorList>
            <person name="Varghese N."/>
            <person name="Submissions S."/>
        </authorList>
    </citation>
    <scope>NUCLEOTIDE SEQUENCE [LARGE SCALE GENOMIC DNA]</scope>
    <source>
        <strain evidence="9">ANC 4422</strain>
    </source>
</reference>
<dbReference type="STRING" id="1219383.SAMN05421733_101142"/>
<dbReference type="InterPro" id="IPR032694">
    <property type="entry name" value="CopC/D"/>
</dbReference>
<protein>
    <recommendedName>
        <fullName evidence="5">Copper resistance protein C</fullName>
    </recommendedName>
</protein>
<keyword evidence="2 5" id="KW-0479">Metal-binding</keyword>
<dbReference type="Gene3D" id="2.60.40.1220">
    <property type="match status" value="1"/>
</dbReference>